<dbReference type="AlphaFoldDB" id="A0AAD0XF30"/>
<name>A0AAD0XF30_9BURK</name>
<protein>
    <submittedName>
        <fullName evidence="2">Uncharacterized protein</fullName>
    </submittedName>
</protein>
<dbReference type="Proteomes" id="UP000269199">
    <property type="component" value="Chromosome"/>
</dbReference>
<accession>A0AAD0XF30</accession>
<feature type="coiled-coil region" evidence="1">
    <location>
        <begin position="90"/>
        <end position="117"/>
    </location>
</feature>
<sequence>MRQDQYLRLQELTEKLTDAFIREADPDKWPGAGMEVAAMDQQTRGDRYWSKKNAAATLTVMMKTTNLLGMIQLGGAEVGAPDAEKPVEEEASLDRDIAAAEAEAQKMLDKIQSTARKASGKKVHGQ</sequence>
<proteinExistence type="predicted"/>
<evidence type="ECO:0000256" key="1">
    <source>
        <dbReference type="SAM" id="Coils"/>
    </source>
</evidence>
<evidence type="ECO:0000313" key="3">
    <source>
        <dbReference type="Proteomes" id="UP000269199"/>
    </source>
</evidence>
<reference evidence="2 3" key="1">
    <citation type="submission" date="2017-11" db="EMBL/GenBank/DDBJ databases">
        <title>Complete genome sequence of Herbaspirillum rubrisubalbicans DSM 11543.</title>
        <authorList>
            <person name="Chen M."/>
            <person name="An Q."/>
        </authorList>
    </citation>
    <scope>NUCLEOTIDE SEQUENCE [LARGE SCALE GENOMIC DNA]</scope>
    <source>
        <strain evidence="2 3">DSM 11543</strain>
    </source>
</reference>
<evidence type="ECO:0000313" key="2">
    <source>
        <dbReference type="EMBL" id="AYR23032.1"/>
    </source>
</evidence>
<gene>
    <name evidence="2" type="ORF">RC54_04000</name>
</gene>
<organism evidence="2 3">
    <name type="scientific">Herbaspirillum rubrisubalbicans</name>
    <dbReference type="NCBI Taxonomy" id="80842"/>
    <lineage>
        <taxon>Bacteria</taxon>
        <taxon>Pseudomonadati</taxon>
        <taxon>Pseudomonadota</taxon>
        <taxon>Betaproteobacteria</taxon>
        <taxon>Burkholderiales</taxon>
        <taxon>Oxalobacteraceae</taxon>
        <taxon>Herbaspirillum</taxon>
    </lineage>
</organism>
<keyword evidence="1" id="KW-0175">Coiled coil</keyword>
<dbReference type="EMBL" id="CP024996">
    <property type="protein sequence ID" value="AYR23032.1"/>
    <property type="molecule type" value="Genomic_DNA"/>
</dbReference>
<dbReference type="RefSeq" id="WP_061789247.1">
    <property type="nucleotide sequence ID" value="NZ_CP024996.1"/>
</dbReference>